<evidence type="ECO:0000259" key="1">
    <source>
        <dbReference type="Pfam" id="PF12697"/>
    </source>
</evidence>
<dbReference type="SUPFAM" id="SSF53474">
    <property type="entry name" value="alpha/beta-Hydrolases"/>
    <property type="match status" value="1"/>
</dbReference>
<proteinExistence type="predicted"/>
<accession>A0ABT2X1U2</accession>
<dbReference type="PANTHER" id="PTHR10992">
    <property type="entry name" value="METHYLESTERASE FAMILY MEMBER"/>
    <property type="match status" value="1"/>
</dbReference>
<dbReference type="Proteomes" id="UP001209535">
    <property type="component" value="Unassembled WGS sequence"/>
</dbReference>
<dbReference type="Pfam" id="PF12697">
    <property type="entry name" value="Abhydrolase_6"/>
    <property type="match status" value="1"/>
</dbReference>
<gene>
    <name evidence="2" type="ORF">OEZ60_07760</name>
</gene>
<dbReference type="InterPro" id="IPR045889">
    <property type="entry name" value="MES/HNL"/>
</dbReference>
<reference evidence="2 3" key="1">
    <citation type="submission" date="2022-10" db="EMBL/GenBank/DDBJ databases">
        <title>Defluviimonas sp. nov., isolated from ocean surface sediments.</title>
        <authorList>
            <person name="He W."/>
            <person name="Wang L."/>
            <person name="Zhang D.-F."/>
        </authorList>
    </citation>
    <scope>NUCLEOTIDE SEQUENCE [LARGE SCALE GENOMIC DNA]</scope>
    <source>
        <strain evidence="2 3">WL0024</strain>
    </source>
</reference>
<dbReference type="InterPro" id="IPR000073">
    <property type="entry name" value="AB_hydrolase_1"/>
</dbReference>
<organism evidence="2 3">
    <name type="scientific">Albidovulum salinarum</name>
    <dbReference type="NCBI Taxonomy" id="2984153"/>
    <lineage>
        <taxon>Bacteria</taxon>
        <taxon>Pseudomonadati</taxon>
        <taxon>Pseudomonadota</taxon>
        <taxon>Alphaproteobacteria</taxon>
        <taxon>Rhodobacterales</taxon>
        <taxon>Paracoccaceae</taxon>
        <taxon>Albidovulum</taxon>
    </lineage>
</organism>
<sequence length="248" mass="26625">MARFLLIHGSCHGAWCWREVIAELATLGHDAKAIDLPAHGDDPTPAAAATLDLYAETILTAIEAPVTLVGHSAGGYPITLAAERAPHKITRLVYLCAYVPAPGLSMIEMRRAGPSQPLAGAVHADPDGISYRIDPEKARTTFFHDYSEAALADTLPRLCPEPIAPQSTALPQLHHWPSVEKHYIRCDDDHAIPPGYQTTMSAGFPPAHVSALPTGHSPFLSAPALLARRLDEIARTRPNLRPDGDTPG</sequence>
<keyword evidence="3" id="KW-1185">Reference proteome</keyword>
<dbReference type="RefSeq" id="WP_263334803.1">
    <property type="nucleotide sequence ID" value="NZ_JAOVQO010000006.1"/>
</dbReference>
<comment type="caution">
    <text evidence="2">The sequence shown here is derived from an EMBL/GenBank/DDBJ whole genome shotgun (WGS) entry which is preliminary data.</text>
</comment>
<dbReference type="EMBL" id="JAOVQO010000006">
    <property type="protein sequence ID" value="MCU9847901.1"/>
    <property type="molecule type" value="Genomic_DNA"/>
</dbReference>
<name>A0ABT2X1U2_9RHOB</name>
<dbReference type="Gene3D" id="3.40.50.1820">
    <property type="entry name" value="alpha/beta hydrolase"/>
    <property type="match status" value="1"/>
</dbReference>
<evidence type="ECO:0000313" key="2">
    <source>
        <dbReference type="EMBL" id="MCU9847901.1"/>
    </source>
</evidence>
<feature type="domain" description="AB hydrolase-1" evidence="1">
    <location>
        <begin position="4"/>
        <end position="228"/>
    </location>
</feature>
<evidence type="ECO:0000313" key="3">
    <source>
        <dbReference type="Proteomes" id="UP001209535"/>
    </source>
</evidence>
<keyword evidence="2" id="KW-0378">Hydrolase</keyword>
<protein>
    <submittedName>
        <fullName evidence="2">Alpha/beta fold hydrolase</fullName>
    </submittedName>
</protein>
<dbReference type="PANTHER" id="PTHR10992:SF1086">
    <property type="entry name" value="AB HYDROLASE-1 DOMAIN-CONTAINING PROTEIN"/>
    <property type="match status" value="1"/>
</dbReference>
<dbReference type="GO" id="GO:0016787">
    <property type="term" value="F:hydrolase activity"/>
    <property type="evidence" value="ECO:0007669"/>
    <property type="project" value="UniProtKB-KW"/>
</dbReference>
<dbReference type="InterPro" id="IPR029058">
    <property type="entry name" value="AB_hydrolase_fold"/>
</dbReference>